<dbReference type="Proteomes" id="UP000324222">
    <property type="component" value="Unassembled WGS sequence"/>
</dbReference>
<proteinExistence type="predicted"/>
<comment type="caution">
    <text evidence="2">The sequence shown here is derived from an EMBL/GenBank/DDBJ whole genome shotgun (WGS) entry which is preliminary data.</text>
</comment>
<keyword evidence="1" id="KW-1133">Transmembrane helix</keyword>
<dbReference type="EMBL" id="VSRR010032963">
    <property type="protein sequence ID" value="MPC71486.1"/>
    <property type="molecule type" value="Genomic_DNA"/>
</dbReference>
<feature type="transmembrane region" description="Helical" evidence="1">
    <location>
        <begin position="6"/>
        <end position="27"/>
    </location>
</feature>
<reference evidence="2 3" key="1">
    <citation type="submission" date="2019-05" db="EMBL/GenBank/DDBJ databases">
        <title>Another draft genome of Portunus trituberculatus and its Hox gene families provides insights of decapod evolution.</title>
        <authorList>
            <person name="Jeong J.-H."/>
            <person name="Song I."/>
            <person name="Kim S."/>
            <person name="Choi T."/>
            <person name="Kim D."/>
            <person name="Ryu S."/>
            <person name="Kim W."/>
        </authorList>
    </citation>
    <scope>NUCLEOTIDE SEQUENCE [LARGE SCALE GENOMIC DNA]</scope>
    <source>
        <tissue evidence="2">Muscle</tissue>
    </source>
</reference>
<keyword evidence="1" id="KW-0812">Transmembrane</keyword>
<evidence type="ECO:0000313" key="3">
    <source>
        <dbReference type="Proteomes" id="UP000324222"/>
    </source>
</evidence>
<accession>A0A5B7HNG5</accession>
<gene>
    <name evidence="2" type="ORF">E2C01_065764</name>
</gene>
<name>A0A5B7HNG5_PORTR</name>
<keyword evidence="1" id="KW-0472">Membrane</keyword>
<evidence type="ECO:0000256" key="1">
    <source>
        <dbReference type="SAM" id="Phobius"/>
    </source>
</evidence>
<organism evidence="2 3">
    <name type="scientific">Portunus trituberculatus</name>
    <name type="common">Swimming crab</name>
    <name type="synonym">Neptunus trituberculatus</name>
    <dbReference type="NCBI Taxonomy" id="210409"/>
    <lineage>
        <taxon>Eukaryota</taxon>
        <taxon>Metazoa</taxon>
        <taxon>Ecdysozoa</taxon>
        <taxon>Arthropoda</taxon>
        <taxon>Crustacea</taxon>
        <taxon>Multicrustacea</taxon>
        <taxon>Malacostraca</taxon>
        <taxon>Eumalacostraca</taxon>
        <taxon>Eucarida</taxon>
        <taxon>Decapoda</taxon>
        <taxon>Pleocyemata</taxon>
        <taxon>Brachyura</taxon>
        <taxon>Eubrachyura</taxon>
        <taxon>Portunoidea</taxon>
        <taxon>Portunidae</taxon>
        <taxon>Portuninae</taxon>
        <taxon>Portunus</taxon>
    </lineage>
</organism>
<sequence>MFPAIFYIFCHLASSSAATFAFGHHLARKMMSLSRLRDNRDFSHYSSSAECADEDKTLSSALSEADVEGSAVARSAHFIGFKKDDMEEGPAVEPLAADVVGPAVVGSAGFLINLDTFLYIMSNFATLGRIRVTFLQGFQSFFDTTKTFSKSFDVQATHRFFFLVYLFFFLL</sequence>
<evidence type="ECO:0000313" key="2">
    <source>
        <dbReference type="EMBL" id="MPC71486.1"/>
    </source>
</evidence>
<protein>
    <submittedName>
        <fullName evidence="2">Uncharacterized protein</fullName>
    </submittedName>
</protein>
<keyword evidence="3" id="KW-1185">Reference proteome</keyword>
<dbReference type="AlphaFoldDB" id="A0A5B7HNG5"/>